<dbReference type="Gene3D" id="3.10.10.10">
    <property type="entry name" value="HIV Type 1 Reverse Transcriptase, subunit A, domain 1"/>
    <property type="match status" value="1"/>
</dbReference>
<accession>A0A2P4XMV4</accession>
<evidence type="ECO:0000313" key="6">
    <source>
        <dbReference type="Proteomes" id="UP000237271"/>
    </source>
</evidence>
<dbReference type="AlphaFoldDB" id="A0A2P4XMV4"/>
<gene>
    <name evidence="5" type="ORF">PHPALM_17178</name>
</gene>
<evidence type="ECO:0000256" key="2">
    <source>
        <dbReference type="SAM" id="MobiDB-lite"/>
    </source>
</evidence>
<dbReference type="Pfam" id="PF17919">
    <property type="entry name" value="RT_RNaseH_2"/>
    <property type="match status" value="1"/>
</dbReference>
<dbReference type="Proteomes" id="UP000237271">
    <property type="component" value="Unassembled WGS sequence"/>
</dbReference>
<dbReference type="Pfam" id="PF00078">
    <property type="entry name" value="RVT_1"/>
    <property type="match status" value="1"/>
</dbReference>
<dbReference type="InterPro" id="IPR043502">
    <property type="entry name" value="DNA/RNA_pol_sf"/>
</dbReference>
<dbReference type="InterPro" id="IPR041577">
    <property type="entry name" value="RT_RNaseH_2"/>
</dbReference>
<dbReference type="SUPFAM" id="SSF56672">
    <property type="entry name" value="DNA/RNA polymerases"/>
    <property type="match status" value="1"/>
</dbReference>
<name>A0A2P4XMV4_9STRA</name>
<dbReference type="Gene3D" id="3.30.70.270">
    <property type="match status" value="1"/>
</dbReference>
<dbReference type="Gene3D" id="3.10.20.370">
    <property type="match status" value="1"/>
</dbReference>
<dbReference type="OrthoDB" id="1938451at2759"/>
<protein>
    <recommendedName>
        <fullName evidence="7">Reverse transcriptase domain-containing protein</fullName>
    </recommendedName>
</protein>
<dbReference type="InterPro" id="IPR043128">
    <property type="entry name" value="Rev_trsase/Diguanyl_cyclase"/>
</dbReference>
<sequence length="562" mass="64357">MPTNAQLLAEIDRLNQAVAESTRVPSNLPKFTGKRGEGVREWLFQVENACRINNITIEDASTRLPGIAGSAMEKPASGWFLHWSSTTRSEEHTWGIFREHVPNTSKRRTTRLSYPCTRSYVKLENPETLSDAMDLTVKYEKVSPTVVREQQKDTSAGKGSAVNNDSESSKREDTAASVVDGCSIGGKDSIVEKVFTMGVVDEIGVQTKYITRKKLKKFLKIKTKSIEEPDFMLVLSYETIKRVARTLHRQDQPASVVTAKAQRYLETDWESFQDNPVFNLLMEYKDNVFRPELPEALPEKRENEHRIDVKDPNLAMKPVGWTIVHDYRYLNSNTVRQSIPMTRKEDIVDAMAESYWLSTMDLMSAYYQVRIREEDIKFTAFQAPNGLWEYLVLPMGVCNAPATMHKLTSKIFRDLKCTKSFYDDIYIFPKSPRIEDHLDALRETLDILQYATLTAAMFALLKKKNKRNAKVHFNDELLKNFKELKRRLCNPPVLHLPDFSQTMHLRTDASKFAVGGVLFQVVNGVERPIAYISRKMKPAELNYPTQQQEHLAIVNALAAFRI</sequence>
<dbReference type="GO" id="GO:0003824">
    <property type="term" value="F:catalytic activity"/>
    <property type="evidence" value="ECO:0007669"/>
    <property type="project" value="UniProtKB-KW"/>
</dbReference>
<keyword evidence="1" id="KW-0511">Multifunctional enzyme</keyword>
<proteinExistence type="predicted"/>
<feature type="domain" description="Reverse transcriptase" evidence="3">
    <location>
        <begin position="325"/>
        <end position="454"/>
    </location>
</feature>
<dbReference type="PANTHER" id="PTHR37984:SF5">
    <property type="entry name" value="PROTEIN NYNRIN-LIKE"/>
    <property type="match status" value="1"/>
</dbReference>
<organism evidence="5 6">
    <name type="scientific">Phytophthora palmivora</name>
    <dbReference type="NCBI Taxonomy" id="4796"/>
    <lineage>
        <taxon>Eukaryota</taxon>
        <taxon>Sar</taxon>
        <taxon>Stramenopiles</taxon>
        <taxon>Oomycota</taxon>
        <taxon>Peronosporomycetes</taxon>
        <taxon>Peronosporales</taxon>
        <taxon>Peronosporaceae</taxon>
        <taxon>Phytophthora</taxon>
    </lineage>
</organism>
<evidence type="ECO:0000259" key="4">
    <source>
        <dbReference type="Pfam" id="PF17919"/>
    </source>
</evidence>
<comment type="caution">
    <text evidence="5">The sequence shown here is derived from an EMBL/GenBank/DDBJ whole genome shotgun (WGS) entry which is preliminary data.</text>
</comment>
<evidence type="ECO:0008006" key="7">
    <source>
        <dbReference type="Google" id="ProtNLM"/>
    </source>
</evidence>
<evidence type="ECO:0000256" key="1">
    <source>
        <dbReference type="ARBA" id="ARBA00023268"/>
    </source>
</evidence>
<feature type="domain" description="Reverse transcriptase/retrotransposon-derived protein RNase H-like" evidence="4">
    <location>
        <begin position="474"/>
        <end position="561"/>
    </location>
</feature>
<dbReference type="EMBL" id="NCKW01009510">
    <property type="protein sequence ID" value="POM66892.1"/>
    <property type="molecule type" value="Genomic_DNA"/>
</dbReference>
<dbReference type="CDD" id="cd01647">
    <property type="entry name" value="RT_LTR"/>
    <property type="match status" value="1"/>
</dbReference>
<dbReference type="InterPro" id="IPR050951">
    <property type="entry name" value="Retrovirus_Pol_polyprotein"/>
</dbReference>
<dbReference type="InterPro" id="IPR000477">
    <property type="entry name" value="RT_dom"/>
</dbReference>
<dbReference type="PANTHER" id="PTHR37984">
    <property type="entry name" value="PROTEIN CBG26694"/>
    <property type="match status" value="1"/>
</dbReference>
<evidence type="ECO:0000313" key="5">
    <source>
        <dbReference type="EMBL" id="POM66892.1"/>
    </source>
</evidence>
<evidence type="ECO:0000259" key="3">
    <source>
        <dbReference type="Pfam" id="PF00078"/>
    </source>
</evidence>
<reference evidence="5 6" key="1">
    <citation type="journal article" date="2017" name="Genome Biol. Evol.">
        <title>Phytophthora megakarya and P. palmivora, closely related causal agents of cacao black pod rot, underwent increases in genome sizes and gene numbers by different mechanisms.</title>
        <authorList>
            <person name="Ali S.S."/>
            <person name="Shao J."/>
            <person name="Lary D.J."/>
            <person name="Kronmiller B."/>
            <person name="Shen D."/>
            <person name="Strem M.D."/>
            <person name="Amoako-Attah I."/>
            <person name="Akrofi A.Y."/>
            <person name="Begoude B.A."/>
            <person name="Ten Hoopen G.M."/>
            <person name="Coulibaly K."/>
            <person name="Kebe B.I."/>
            <person name="Melnick R.L."/>
            <person name="Guiltinan M.J."/>
            <person name="Tyler B.M."/>
            <person name="Meinhardt L.W."/>
            <person name="Bailey B.A."/>
        </authorList>
    </citation>
    <scope>NUCLEOTIDE SEQUENCE [LARGE SCALE GENOMIC DNA]</scope>
    <source>
        <strain evidence="6">sbr112.9</strain>
    </source>
</reference>
<keyword evidence="6" id="KW-1185">Reference proteome</keyword>
<feature type="region of interest" description="Disordered" evidence="2">
    <location>
        <begin position="146"/>
        <end position="174"/>
    </location>
</feature>